<protein>
    <recommendedName>
        <fullName evidence="2">Integrase catalytic domain-containing protein</fullName>
    </recommendedName>
</protein>
<dbReference type="Pfam" id="PF00665">
    <property type="entry name" value="rve"/>
    <property type="match status" value="1"/>
</dbReference>
<feature type="domain" description="Integrase catalytic" evidence="2">
    <location>
        <begin position="542"/>
        <end position="703"/>
    </location>
</feature>
<dbReference type="InterPro" id="IPR025724">
    <property type="entry name" value="GAG-pre-integrase_dom"/>
</dbReference>
<dbReference type="EMBL" id="JBCNJP010000027">
    <property type="protein sequence ID" value="KAK9053499.1"/>
    <property type="molecule type" value="Genomic_DNA"/>
</dbReference>
<dbReference type="InterPro" id="IPR012337">
    <property type="entry name" value="RNaseH-like_sf"/>
</dbReference>
<dbReference type="InterPro" id="IPR001584">
    <property type="entry name" value="Integrase_cat-core"/>
</dbReference>
<dbReference type="PROSITE" id="PS50994">
    <property type="entry name" value="INTEGRASE"/>
    <property type="match status" value="1"/>
</dbReference>
<dbReference type="InterPro" id="IPR036397">
    <property type="entry name" value="RNaseH_sf"/>
</dbReference>
<evidence type="ECO:0000259" key="2">
    <source>
        <dbReference type="PROSITE" id="PS50994"/>
    </source>
</evidence>
<evidence type="ECO:0000313" key="3">
    <source>
        <dbReference type="EMBL" id="KAK9053499.1"/>
    </source>
</evidence>
<keyword evidence="4" id="KW-1185">Reference proteome</keyword>
<dbReference type="SUPFAM" id="SSF53098">
    <property type="entry name" value="Ribonuclease H-like"/>
    <property type="match status" value="1"/>
</dbReference>
<dbReference type="GO" id="GO:0015074">
    <property type="term" value="P:DNA integration"/>
    <property type="evidence" value="ECO:0007669"/>
    <property type="project" value="InterPro"/>
</dbReference>
<feature type="compositionally biased region" description="Polar residues" evidence="1">
    <location>
        <begin position="1"/>
        <end position="25"/>
    </location>
</feature>
<reference evidence="3 4" key="1">
    <citation type="submission" date="2024-04" db="EMBL/GenBank/DDBJ databases">
        <title>The reference genome of an endangered Asteraceae, Deinandra increscens subsp. villosa, native to the Central Coast of California.</title>
        <authorList>
            <person name="Guilliams M."/>
            <person name="Hasenstab-Lehman K."/>
            <person name="Meyer R."/>
            <person name="Mcevoy S."/>
        </authorList>
    </citation>
    <scope>NUCLEOTIDE SEQUENCE [LARGE SCALE GENOMIC DNA]</scope>
    <source>
        <tissue evidence="3">Leaf</tissue>
    </source>
</reference>
<dbReference type="GO" id="GO:0003676">
    <property type="term" value="F:nucleic acid binding"/>
    <property type="evidence" value="ECO:0007669"/>
    <property type="project" value="InterPro"/>
</dbReference>
<gene>
    <name evidence="3" type="ORF">SSX86_030133</name>
</gene>
<feature type="compositionally biased region" description="Basic and acidic residues" evidence="1">
    <location>
        <begin position="48"/>
        <end position="68"/>
    </location>
</feature>
<comment type="caution">
    <text evidence="3">The sequence shown here is derived from an EMBL/GenBank/DDBJ whole genome shotgun (WGS) entry which is preliminary data.</text>
</comment>
<sequence length="703" mass="80386">MLQKEQNVVTPNSKTFTDLKSSGKQTQEHDGSGFPSLKRFVLLKRRQMKEDEQQNKENEEKRHDQQRDEELLQYWTNQGSQKEYDCDKDNRVPEKRNVEKSYTVKDIIVPYMPQSMKSHSKFSLWISEATFPKKLKLPTVVRKYSGLADPDDHIFEFYSAARLEQWSEEIWCHMFVQTFTGVPRVCFDSLPAGQIDSFEDLKNKFLRQFSQQKRCMKDPAEQGHLFEGKNACAYLTGNDARSGQMRSGSGSFGRGNAGPVRGVGSVPQNKSVRGFVPKSKNFGGSSSNAGVDYRGARFVELVKTPTQILATEKVDLPAPPKMRNAPTRNLDKYCEYHKDRGHTTDTCWTLKRELDKAVKSGKLAHLVKVIRNNVQGDALVINMVQLSLTDQHRNVRSKSNSQVDWKYKEITFPPILEQMATVEPVVISAKIGGFMVKRIHIDCGSATEIIYSIPDDWVLMRTPRYENFYVLNMQKPLKTEVACLLSKTAENHAQLWHKRLGHMNLKNLNWLARGGLVKDLPIKKFMLKEKCVACAKGKQHKRLHKPKVFNRISSVLEPLHMDLFGPVSMLSLNRCASCLVITNDFSSFTWVLFLPRKSDVARILIAFIKLIENKLNLKVKSIISDNGTEFKSRTIDEFCSEKGIEHQYSAPYTPQHNGVAERRNRTLIEAASTMLCDFKLPTMFWAEAVNTACYVQNRVLINK</sequence>
<dbReference type="Pfam" id="PF13976">
    <property type="entry name" value="gag_pre-integrs"/>
    <property type="match status" value="1"/>
</dbReference>
<proteinExistence type="predicted"/>
<dbReference type="Proteomes" id="UP001408789">
    <property type="component" value="Unassembled WGS sequence"/>
</dbReference>
<accession>A0AAP0CHU3</accession>
<evidence type="ECO:0000256" key="1">
    <source>
        <dbReference type="SAM" id="MobiDB-lite"/>
    </source>
</evidence>
<dbReference type="AlphaFoldDB" id="A0AAP0CHU3"/>
<evidence type="ECO:0000313" key="4">
    <source>
        <dbReference type="Proteomes" id="UP001408789"/>
    </source>
</evidence>
<name>A0AAP0CHU3_9ASTR</name>
<feature type="region of interest" description="Disordered" evidence="1">
    <location>
        <begin position="1"/>
        <end position="68"/>
    </location>
</feature>
<feature type="region of interest" description="Disordered" evidence="1">
    <location>
        <begin position="244"/>
        <end position="279"/>
    </location>
</feature>
<organism evidence="3 4">
    <name type="scientific">Deinandra increscens subsp. villosa</name>
    <dbReference type="NCBI Taxonomy" id="3103831"/>
    <lineage>
        <taxon>Eukaryota</taxon>
        <taxon>Viridiplantae</taxon>
        <taxon>Streptophyta</taxon>
        <taxon>Embryophyta</taxon>
        <taxon>Tracheophyta</taxon>
        <taxon>Spermatophyta</taxon>
        <taxon>Magnoliopsida</taxon>
        <taxon>eudicotyledons</taxon>
        <taxon>Gunneridae</taxon>
        <taxon>Pentapetalae</taxon>
        <taxon>asterids</taxon>
        <taxon>campanulids</taxon>
        <taxon>Asterales</taxon>
        <taxon>Asteraceae</taxon>
        <taxon>Asteroideae</taxon>
        <taxon>Heliantheae alliance</taxon>
        <taxon>Madieae</taxon>
        <taxon>Madiinae</taxon>
        <taxon>Deinandra</taxon>
    </lineage>
</organism>
<dbReference type="InterPro" id="IPR039537">
    <property type="entry name" value="Retrotran_Ty1/copia-like"/>
</dbReference>
<dbReference type="PANTHER" id="PTHR42648:SF32">
    <property type="entry name" value="RIBONUCLEASE H-LIKE DOMAIN, GAG-PRE-INTEGRASE DOMAIN PROTEIN-RELATED"/>
    <property type="match status" value="1"/>
</dbReference>
<dbReference type="PANTHER" id="PTHR42648">
    <property type="entry name" value="TRANSPOSASE, PUTATIVE-RELATED"/>
    <property type="match status" value="1"/>
</dbReference>
<dbReference type="Gene3D" id="3.30.420.10">
    <property type="entry name" value="Ribonuclease H-like superfamily/Ribonuclease H"/>
    <property type="match status" value="1"/>
</dbReference>